<accession>A0ABS5K3K2</accession>
<protein>
    <submittedName>
        <fullName evidence="2">PorT family protein</fullName>
    </submittedName>
</protein>
<reference evidence="2 3" key="1">
    <citation type="journal article" date="2015" name="Int. J. Syst. Evol. Microbiol.">
        <title>Carboxylicivirga linearis sp. nov., isolated from a sea cucumber culture pond.</title>
        <authorList>
            <person name="Wang F.Q."/>
            <person name="Zhou Y.X."/>
            <person name="Lin X.Z."/>
            <person name="Chen G.J."/>
            <person name="Du Z.J."/>
        </authorList>
    </citation>
    <scope>NUCLEOTIDE SEQUENCE [LARGE SCALE GENOMIC DNA]</scope>
    <source>
        <strain evidence="2 3">FB218</strain>
    </source>
</reference>
<dbReference type="EMBL" id="JAGUCO010000040">
    <property type="protein sequence ID" value="MBS2101124.1"/>
    <property type="molecule type" value="Genomic_DNA"/>
</dbReference>
<evidence type="ECO:0000313" key="3">
    <source>
        <dbReference type="Proteomes" id="UP000708576"/>
    </source>
</evidence>
<name>A0ABS5K3K2_9BACT</name>
<sequence length="241" mass="27309">MNKYQIVIRQAANLKKTLFLLLFLLSYQIVSSQVLIAFLFGDKLNADNMEFGIDVGLNRSSIINLEPSQHSYSLHLGITYAYHFNEKLHINPSLYYSFPMGAEGVSIYETPDTNLNAILKGAKVERNLSYISIPVLLRYKLFKLTFLDFGLQGNFLTKAEDVFTVSLFNDNDITYNADIKEQYETFDGGLVIGFSQRLKKEKGVTLALHYYNSISSISKADNQYNSVFYFNVGIPIGVGKE</sequence>
<proteinExistence type="predicted"/>
<keyword evidence="3" id="KW-1185">Reference proteome</keyword>
<dbReference type="InterPro" id="IPR025665">
    <property type="entry name" value="Beta-barrel_OMP_2"/>
</dbReference>
<gene>
    <name evidence="2" type="ORF">KEM10_22755</name>
</gene>
<comment type="caution">
    <text evidence="2">The sequence shown here is derived from an EMBL/GenBank/DDBJ whole genome shotgun (WGS) entry which is preliminary data.</text>
</comment>
<evidence type="ECO:0000313" key="2">
    <source>
        <dbReference type="EMBL" id="MBS2101124.1"/>
    </source>
</evidence>
<dbReference type="Proteomes" id="UP000708576">
    <property type="component" value="Unassembled WGS sequence"/>
</dbReference>
<evidence type="ECO:0000259" key="1">
    <source>
        <dbReference type="Pfam" id="PF13568"/>
    </source>
</evidence>
<dbReference type="RefSeq" id="WP_212220301.1">
    <property type="nucleotide sequence ID" value="NZ_JAGUCO010000040.1"/>
</dbReference>
<feature type="domain" description="Outer membrane protein beta-barrel" evidence="1">
    <location>
        <begin position="48"/>
        <end position="217"/>
    </location>
</feature>
<dbReference type="Pfam" id="PF13568">
    <property type="entry name" value="OMP_b-brl_2"/>
    <property type="match status" value="1"/>
</dbReference>
<organism evidence="2 3">
    <name type="scientific">Carboxylicivirga linearis</name>
    <dbReference type="NCBI Taxonomy" id="1628157"/>
    <lineage>
        <taxon>Bacteria</taxon>
        <taxon>Pseudomonadati</taxon>
        <taxon>Bacteroidota</taxon>
        <taxon>Bacteroidia</taxon>
        <taxon>Marinilabiliales</taxon>
        <taxon>Marinilabiliaceae</taxon>
        <taxon>Carboxylicivirga</taxon>
    </lineage>
</organism>